<protein>
    <submittedName>
        <fullName evidence="1">Uncharacterized protein</fullName>
    </submittedName>
</protein>
<evidence type="ECO:0000313" key="2">
    <source>
        <dbReference type="Proteomes" id="UP001179121"/>
    </source>
</evidence>
<dbReference type="EMBL" id="OX365700">
    <property type="protein sequence ID" value="CAI4030366.1"/>
    <property type="molecule type" value="Genomic_DNA"/>
</dbReference>
<name>A0AA86T285_9BACT</name>
<dbReference type="KEGG" id="nti:DNFV4_00794"/>
<dbReference type="AlphaFoldDB" id="A0AA86T285"/>
<dbReference type="Proteomes" id="UP001179121">
    <property type="component" value="Chromosome"/>
</dbReference>
<accession>A0AA86T285</accession>
<reference evidence="1" key="1">
    <citation type="submission" date="2022-10" db="EMBL/GenBank/DDBJ databases">
        <authorList>
            <person name="Koch H."/>
        </authorList>
    </citation>
    <scope>NUCLEOTIDE SEQUENCE</scope>
    <source>
        <strain evidence="1">DNF</strain>
    </source>
</reference>
<evidence type="ECO:0000313" key="1">
    <source>
        <dbReference type="EMBL" id="CAI4030366.1"/>
    </source>
</evidence>
<dbReference type="RefSeq" id="WP_289267356.1">
    <property type="nucleotide sequence ID" value="NZ_OX365700.1"/>
</dbReference>
<organism evidence="1 2">
    <name type="scientific">Nitrospira tepida</name>
    <dbReference type="NCBI Taxonomy" id="2973512"/>
    <lineage>
        <taxon>Bacteria</taxon>
        <taxon>Pseudomonadati</taxon>
        <taxon>Nitrospirota</taxon>
        <taxon>Nitrospiria</taxon>
        <taxon>Nitrospirales</taxon>
        <taxon>Nitrospiraceae</taxon>
        <taxon>Nitrospira</taxon>
    </lineage>
</organism>
<proteinExistence type="predicted"/>
<sequence length="249" mass="27306">MNRHIMANREPVKRLQLMPQGVVAKYPCASRSSRTGLRWRQIGTALLSVGCALAAGATRMARATGRLIVATFQRLSLGTNLLRFGRAAGSGFSWTVCAAGRGAAATGRWLGRTSRAGMRQGLARLHGWLSTRAHQAEVPAAPSSIPWNGLTDNFYDSTYWQERSLVRNQALRHEIGVVRAHLAAQEKELARAAAHIARLRGLVRSQQLALEDAAKELQDRDEGAEVRDDLLIAVTEESAEQQFGRGRLF</sequence>
<keyword evidence="2" id="KW-1185">Reference proteome</keyword>
<gene>
    <name evidence="1" type="ORF">DNFV4_00794</name>
</gene>